<dbReference type="Proteomes" id="UP000791440">
    <property type="component" value="Unassembled WGS sequence"/>
</dbReference>
<keyword evidence="3" id="KW-1185">Reference proteome</keyword>
<accession>A0A921ZS54</accession>
<dbReference type="GO" id="GO:0005634">
    <property type="term" value="C:nucleus"/>
    <property type="evidence" value="ECO:0007669"/>
    <property type="project" value="TreeGrafter"/>
</dbReference>
<feature type="coiled-coil region" evidence="1">
    <location>
        <begin position="191"/>
        <end position="219"/>
    </location>
</feature>
<sequence length="283" mass="32369">MDIKKEPDDILDVHVKKETDDDVFYNDNAIDYAPYFTAKTEKMDVEEDSVFQQNMADLQDYGDLFNVKEMKHDLDLDVKQQENLEQYLIDNQPLDAEVYELAPMFEDELVLDVKRERASTSFTASSSGVSDMDVLSPDVKMEPDEGHHTGDELTQEDVDLIEVLWKQDVDMGFSLEDPIQPEGPQATKVLSDEIDNELKKAQENLLKKKDEKAEREKVEIEKVKVSLLDSEIKEDDPWAGLSYTVDTETGKWCTTHLKEGAGGVDCKIFVNFFINRNFILGII</sequence>
<evidence type="ECO:0000313" key="2">
    <source>
        <dbReference type="EMBL" id="KAG6463365.1"/>
    </source>
</evidence>
<evidence type="ECO:0000313" key="3">
    <source>
        <dbReference type="Proteomes" id="UP000791440"/>
    </source>
</evidence>
<organism evidence="2 3">
    <name type="scientific">Manduca sexta</name>
    <name type="common">Tobacco hawkmoth</name>
    <name type="synonym">Tobacco hornworm</name>
    <dbReference type="NCBI Taxonomy" id="7130"/>
    <lineage>
        <taxon>Eukaryota</taxon>
        <taxon>Metazoa</taxon>
        <taxon>Ecdysozoa</taxon>
        <taxon>Arthropoda</taxon>
        <taxon>Hexapoda</taxon>
        <taxon>Insecta</taxon>
        <taxon>Pterygota</taxon>
        <taxon>Neoptera</taxon>
        <taxon>Endopterygota</taxon>
        <taxon>Lepidoptera</taxon>
        <taxon>Glossata</taxon>
        <taxon>Ditrysia</taxon>
        <taxon>Bombycoidea</taxon>
        <taxon>Sphingidae</taxon>
        <taxon>Sphinginae</taxon>
        <taxon>Sphingini</taxon>
        <taxon>Manduca</taxon>
    </lineage>
</organism>
<reference evidence="2" key="2">
    <citation type="submission" date="2020-12" db="EMBL/GenBank/DDBJ databases">
        <authorList>
            <person name="Kanost M."/>
        </authorList>
    </citation>
    <scope>NUCLEOTIDE SEQUENCE</scope>
</reference>
<protein>
    <submittedName>
        <fullName evidence="2">Uncharacterized protein</fullName>
    </submittedName>
</protein>
<dbReference type="PANTHER" id="PTHR24411:SF55">
    <property type="entry name" value="SEGMENTATION PROTEIN CAP'N'COLLAR"/>
    <property type="match status" value="1"/>
</dbReference>
<gene>
    <name evidence="2" type="ORF">O3G_MSEX013830</name>
</gene>
<proteinExistence type="predicted"/>
<dbReference type="GO" id="GO:0000978">
    <property type="term" value="F:RNA polymerase II cis-regulatory region sequence-specific DNA binding"/>
    <property type="evidence" value="ECO:0007669"/>
    <property type="project" value="InterPro"/>
</dbReference>
<dbReference type="AlphaFoldDB" id="A0A921ZS54"/>
<dbReference type="PANTHER" id="PTHR24411">
    <property type="entry name" value="NUCLEAR FACTOR ERYTHROID 2-RELATED FACTOR"/>
    <property type="match status" value="1"/>
</dbReference>
<comment type="caution">
    <text evidence="2">The sequence shown here is derived from an EMBL/GenBank/DDBJ whole genome shotgun (WGS) entry which is preliminary data.</text>
</comment>
<dbReference type="EMBL" id="JH668975">
    <property type="protein sequence ID" value="KAG6463365.1"/>
    <property type="molecule type" value="Genomic_DNA"/>
</dbReference>
<name>A0A921ZS54_MANSE</name>
<dbReference type="GO" id="GO:0000981">
    <property type="term" value="F:DNA-binding transcription factor activity, RNA polymerase II-specific"/>
    <property type="evidence" value="ECO:0007669"/>
    <property type="project" value="TreeGrafter"/>
</dbReference>
<evidence type="ECO:0000256" key="1">
    <source>
        <dbReference type="SAM" id="Coils"/>
    </source>
</evidence>
<keyword evidence="1" id="KW-0175">Coiled coil</keyword>
<reference evidence="2" key="1">
    <citation type="journal article" date="2016" name="Insect Biochem. Mol. Biol.">
        <title>Multifaceted biological insights from a draft genome sequence of the tobacco hornworm moth, Manduca sexta.</title>
        <authorList>
            <person name="Kanost M.R."/>
            <person name="Arrese E.L."/>
            <person name="Cao X."/>
            <person name="Chen Y.R."/>
            <person name="Chellapilla S."/>
            <person name="Goldsmith M.R."/>
            <person name="Grosse-Wilde E."/>
            <person name="Heckel D.G."/>
            <person name="Herndon N."/>
            <person name="Jiang H."/>
            <person name="Papanicolaou A."/>
            <person name="Qu J."/>
            <person name="Soulages J.L."/>
            <person name="Vogel H."/>
            <person name="Walters J."/>
            <person name="Waterhouse R.M."/>
            <person name="Ahn S.J."/>
            <person name="Almeida F.C."/>
            <person name="An C."/>
            <person name="Aqrawi P."/>
            <person name="Bretschneider A."/>
            <person name="Bryant W.B."/>
            <person name="Bucks S."/>
            <person name="Chao H."/>
            <person name="Chevignon G."/>
            <person name="Christen J.M."/>
            <person name="Clarke D.F."/>
            <person name="Dittmer N.T."/>
            <person name="Ferguson L.C.F."/>
            <person name="Garavelou S."/>
            <person name="Gordon K.H.J."/>
            <person name="Gunaratna R.T."/>
            <person name="Han Y."/>
            <person name="Hauser F."/>
            <person name="He Y."/>
            <person name="Heidel-Fischer H."/>
            <person name="Hirsh A."/>
            <person name="Hu Y."/>
            <person name="Jiang H."/>
            <person name="Kalra D."/>
            <person name="Klinner C."/>
            <person name="Konig C."/>
            <person name="Kovar C."/>
            <person name="Kroll A.R."/>
            <person name="Kuwar S.S."/>
            <person name="Lee S.L."/>
            <person name="Lehman R."/>
            <person name="Li K."/>
            <person name="Li Z."/>
            <person name="Liang H."/>
            <person name="Lovelace S."/>
            <person name="Lu Z."/>
            <person name="Mansfield J.H."/>
            <person name="McCulloch K.J."/>
            <person name="Mathew T."/>
            <person name="Morton B."/>
            <person name="Muzny D.M."/>
            <person name="Neunemann D."/>
            <person name="Ongeri F."/>
            <person name="Pauchet Y."/>
            <person name="Pu L.L."/>
            <person name="Pyrousis I."/>
            <person name="Rao X.J."/>
            <person name="Redding A."/>
            <person name="Roesel C."/>
            <person name="Sanchez-Gracia A."/>
            <person name="Schaack S."/>
            <person name="Shukla A."/>
            <person name="Tetreau G."/>
            <person name="Wang Y."/>
            <person name="Xiong G.H."/>
            <person name="Traut W."/>
            <person name="Walsh T.K."/>
            <person name="Worley K.C."/>
            <person name="Wu D."/>
            <person name="Wu W."/>
            <person name="Wu Y.Q."/>
            <person name="Zhang X."/>
            <person name="Zou Z."/>
            <person name="Zucker H."/>
            <person name="Briscoe A.D."/>
            <person name="Burmester T."/>
            <person name="Clem R.J."/>
            <person name="Feyereisen R."/>
            <person name="Grimmelikhuijzen C.J.P."/>
            <person name="Hamodrakas S.J."/>
            <person name="Hansson B.S."/>
            <person name="Huguet E."/>
            <person name="Jermiin L.S."/>
            <person name="Lan Q."/>
            <person name="Lehman H.K."/>
            <person name="Lorenzen M."/>
            <person name="Merzendorfer H."/>
            <person name="Michalopoulos I."/>
            <person name="Morton D.B."/>
            <person name="Muthukrishnan S."/>
            <person name="Oakeshott J.G."/>
            <person name="Palmer W."/>
            <person name="Park Y."/>
            <person name="Passarelli A.L."/>
            <person name="Rozas J."/>
            <person name="Schwartz L.M."/>
            <person name="Smith W."/>
            <person name="Southgate A."/>
            <person name="Vilcinskas A."/>
            <person name="Vogt R."/>
            <person name="Wang P."/>
            <person name="Werren J."/>
            <person name="Yu X.Q."/>
            <person name="Zhou J.J."/>
            <person name="Brown S.J."/>
            <person name="Scherer S.E."/>
            <person name="Richards S."/>
            <person name="Blissard G.W."/>
        </authorList>
    </citation>
    <scope>NUCLEOTIDE SEQUENCE</scope>
</reference>
<dbReference type="InterPro" id="IPR047167">
    <property type="entry name" value="NFE2-like"/>
</dbReference>